<evidence type="ECO:0000313" key="1">
    <source>
        <dbReference type="EMBL" id="SOS18683.1"/>
    </source>
</evidence>
<reference evidence="2" key="1">
    <citation type="submission" date="2017-11" db="EMBL/GenBank/DDBJ databases">
        <authorList>
            <person name="Blom J."/>
        </authorList>
    </citation>
    <scope>NUCLEOTIDE SEQUENCE [LARGE SCALE GENOMIC DNA]</scope>
</reference>
<proteinExistence type="predicted"/>
<name>A0A193SN10_9PSED</name>
<dbReference type="Proteomes" id="UP000239025">
    <property type="component" value="Chromosome 1"/>
</dbReference>
<accession>A0A193SN10</accession>
<gene>
    <name evidence="1" type="ORF">PL963_02000</name>
</gene>
<dbReference type="EMBL" id="LT963395">
    <property type="protein sequence ID" value="SOS18683.1"/>
    <property type="molecule type" value="Genomic_DNA"/>
</dbReference>
<organism evidence="1 2">
    <name type="scientific">Pseudomonas cerasi</name>
    <dbReference type="NCBI Taxonomy" id="1583341"/>
    <lineage>
        <taxon>Bacteria</taxon>
        <taxon>Pseudomonadati</taxon>
        <taxon>Pseudomonadota</taxon>
        <taxon>Gammaproteobacteria</taxon>
        <taxon>Pseudomonadales</taxon>
        <taxon>Pseudomonadaceae</taxon>
        <taxon>Pseudomonas</taxon>
    </lineage>
</organism>
<dbReference type="AlphaFoldDB" id="A0A193SN10"/>
<sequence>MQHTTHALIHGAHETTWLEKVFFTKNYNRYNRHRPNVQT</sequence>
<evidence type="ECO:0000313" key="2">
    <source>
        <dbReference type="Proteomes" id="UP000239025"/>
    </source>
</evidence>
<protein>
    <submittedName>
        <fullName evidence="1">Uncharacterized protein</fullName>
    </submittedName>
</protein>
<keyword evidence="2" id="KW-1185">Reference proteome</keyword>